<dbReference type="InterPro" id="IPR050491">
    <property type="entry name" value="AmpC-like"/>
</dbReference>
<evidence type="ECO:0000313" key="3">
    <source>
        <dbReference type="EMBL" id="MYN24872.1"/>
    </source>
</evidence>
<dbReference type="InterPro" id="IPR011990">
    <property type="entry name" value="TPR-like_helical_dom_sf"/>
</dbReference>
<dbReference type="EMBL" id="WWCT01000001">
    <property type="protein sequence ID" value="MYN24872.1"/>
    <property type="molecule type" value="Genomic_DNA"/>
</dbReference>
<dbReference type="Pfam" id="PF00144">
    <property type="entry name" value="Beta-lactamase"/>
    <property type="match status" value="1"/>
</dbReference>
<dbReference type="SUPFAM" id="SSF56601">
    <property type="entry name" value="beta-lactamase/transpeptidase-like"/>
    <property type="match status" value="1"/>
</dbReference>
<reference evidence="3 4" key="1">
    <citation type="submission" date="2019-12" db="EMBL/GenBank/DDBJ databases">
        <title>Novel species isolated from a subtropical stream in China.</title>
        <authorList>
            <person name="Lu H."/>
        </authorList>
    </citation>
    <scope>NUCLEOTIDE SEQUENCE [LARGE SCALE GENOMIC DNA]</scope>
    <source>
        <strain evidence="3 4">CY42W</strain>
    </source>
</reference>
<gene>
    <name evidence="3" type="ORF">GTP69_00445</name>
</gene>
<name>A0ABW9VTD4_9BURK</name>
<dbReference type="PANTHER" id="PTHR46825">
    <property type="entry name" value="D-ALANYL-D-ALANINE-CARBOXYPEPTIDASE/ENDOPEPTIDASE AMPH"/>
    <property type="match status" value="1"/>
</dbReference>
<evidence type="ECO:0000259" key="2">
    <source>
        <dbReference type="Pfam" id="PF00144"/>
    </source>
</evidence>
<evidence type="ECO:0000313" key="4">
    <source>
        <dbReference type="Proteomes" id="UP000642144"/>
    </source>
</evidence>
<dbReference type="GO" id="GO:0016787">
    <property type="term" value="F:hydrolase activity"/>
    <property type="evidence" value="ECO:0007669"/>
    <property type="project" value="UniProtKB-KW"/>
</dbReference>
<feature type="repeat" description="TPR" evidence="1">
    <location>
        <begin position="406"/>
        <end position="439"/>
    </location>
</feature>
<keyword evidence="3" id="KW-0378">Hydrolase</keyword>
<organism evidence="3 4">
    <name type="scientific">Duganella levis</name>
    <dbReference type="NCBI Taxonomy" id="2692169"/>
    <lineage>
        <taxon>Bacteria</taxon>
        <taxon>Pseudomonadati</taxon>
        <taxon>Pseudomonadota</taxon>
        <taxon>Betaproteobacteria</taxon>
        <taxon>Burkholderiales</taxon>
        <taxon>Oxalobacteraceae</taxon>
        <taxon>Telluria group</taxon>
        <taxon>Duganella</taxon>
    </lineage>
</organism>
<dbReference type="InterPro" id="IPR012338">
    <property type="entry name" value="Beta-lactam/transpept-like"/>
</dbReference>
<keyword evidence="4" id="KW-1185">Reference proteome</keyword>
<dbReference type="InterPro" id="IPR001466">
    <property type="entry name" value="Beta-lactam-related"/>
</dbReference>
<dbReference type="SUPFAM" id="SSF48452">
    <property type="entry name" value="TPR-like"/>
    <property type="match status" value="1"/>
</dbReference>
<dbReference type="Gene3D" id="1.25.40.10">
    <property type="entry name" value="Tetratricopeptide repeat domain"/>
    <property type="match status" value="1"/>
</dbReference>
<dbReference type="InterPro" id="IPR019734">
    <property type="entry name" value="TPR_rpt"/>
</dbReference>
<protein>
    <submittedName>
        <fullName evidence="3">Serine hydrolase</fullName>
    </submittedName>
</protein>
<dbReference type="Proteomes" id="UP000642144">
    <property type="component" value="Unassembled WGS sequence"/>
</dbReference>
<feature type="domain" description="Beta-lactamase-related" evidence="2">
    <location>
        <begin position="1"/>
        <end position="327"/>
    </location>
</feature>
<dbReference type="Pfam" id="PF13428">
    <property type="entry name" value="TPR_14"/>
    <property type="match status" value="1"/>
</dbReference>
<dbReference type="Gene3D" id="3.40.710.10">
    <property type="entry name" value="DD-peptidase/beta-lactamase superfamily"/>
    <property type="match status" value="1"/>
</dbReference>
<sequence length="449" mass="49135">MARLHIPGMAVAVVKDGRIALVRSYGTANVEFGVPVADDTVFAINSVTKAFTGVAAMREVELGRLDLTAPVERYLQDLPASWHGVTIRQLLSHTSGLPDVLRAPTVETDQAAAWDWLRTQAPLFAPGARFHYCQTNYMLVQRIVNQLEGRAPDAPLANEQLRAAGMTSTAYGDTYSVIPRKAPTYRWQWTGPKVHGYPAPTAAESLQADGNRTLTAVSERFPPFRHAASGMNSDATDMARWLIALQQNQMLKDTTLNLMWTPVAFNSGRLGQWGMGWQILQRGDHRAVGMTGGGRAAFYLYPEDKVGVVILTNLTGSYPEDMIDKLAALYIPDLPLGGVPGLRIALESRGYEQAAQAAADVERSYPGQPWQEDELNDWGYRLLAAGRPADALAVLKLTAERFPASFNAQDSLAEALAVNGQREAAKRAYQRVLELHPGDPNALKQLESL</sequence>
<proteinExistence type="predicted"/>
<dbReference type="PANTHER" id="PTHR46825:SF9">
    <property type="entry name" value="BETA-LACTAMASE-RELATED DOMAIN-CONTAINING PROTEIN"/>
    <property type="match status" value="1"/>
</dbReference>
<comment type="caution">
    <text evidence="3">The sequence shown here is derived from an EMBL/GenBank/DDBJ whole genome shotgun (WGS) entry which is preliminary data.</text>
</comment>
<evidence type="ECO:0000256" key="1">
    <source>
        <dbReference type="PROSITE-ProRule" id="PRU00339"/>
    </source>
</evidence>
<dbReference type="PROSITE" id="PS50005">
    <property type="entry name" value="TPR"/>
    <property type="match status" value="1"/>
</dbReference>
<accession>A0ABW9VTD4</accession>
<keyword evidence="1" id="KW-0802">TPR repeat</keyword>